<reference evidence="1 2" key="1">
    <citation type="journal article" date="2011" name="J. Bacteriol.">
        <title>Genome sequence of Chthoniobacter flavus Ellin428, an aerobic heterotrophic soil bacterium.</title>
        <authorList>
            <person name="Kant R."/>
            <person name="van Passel M.W."/>
            <person name="Palva A."/>
            <person name="Lucas S."/>
            <person name="Lapidus A."/>
            <person name="Glavina Del Rio T."/>
            <person name="Dalin E."/>
            <person name="Tice H."/>
            <person name="Bruce D."/>
            <person name="Goodwin L."/>
            <person name="Pitluck S."/>
            <person name="Larimer F.W."/>
            <person name="Land M.L."/>
            <person name="Hauser L."/>
            <person name="Sangwan P."/>
            <person name="de Vos W.M."/>
            <person name="Janssen P.H."/>
            <person name="Smidt H."/>
        </authorList>
    </citation>
    <scope>NUCLEOTIDE SEQUENCE [LARGE SCALE GENOMIC DNA]</scope>
    <source>
        <strain evidence="1 2">Ellin428</strain>
    </source>
</reference>
<sequence length="254" mass="27307" precursor="true">MKLRAPLTIQQLLFATGIALLMAFTARAQDLIITNDNQQRSVKIIGVSASGKMLDFYVGQGQLGLPLANIKEVRMPAPPEYAQAVAAYQAKDFNKALTLLKAVTAKFKGMPSTWAQHATGMLGDTYIALNDISKAEAAYNDFKTLYPNGGSLQSEIGLSRLAVAKKDFETAKQKIGPITDAALKEKTVTAANALAYSQAFLVSGEVKEATGNLPGALEDYLRTVTLFYYDRVAVAAAQEHAEALRTAHPDVVVP</sequence>
<dbReference type="SUPFAM" id="SSF48452">
    <property type="entry name" value="TPR-like"/>
    <property type="match status" value="1"/>
</dbReference>
<dbReference type="RefSeq" id="WP_006977379.1">
    <property type="nucleotide sequence ID" value="NZ_ABVL01000001.1"/>
</dbReference>
<dbReference type="STRING" id="497964.CfE428DRAFT_0052"/>
<comment type="caution">
    <text evidence="1">The sequence shown here is derived from an EMBL/GenBank/DDBJ whole genome shotgun (WGS) entry which is preliminary data.</text>
</comment>
<evidence type="ECO:0000313" key="2">
    <source>
        <dbReference type="Proteomes" id="UP000005824"/>
    </source>
</evidence>
<name>B4CTQ0_9BACT</name>
<protein>
    <submittedName>
        <fullName evidence="1">Uncharacterized protein</fullName>
    </submittedName>
</protein>
<dbReference type="InterPro" id="IPR011990">
    <property type="entry name" value="TPR-like_helical_dom_sf"/>
</dbReference>
<dbReference type="AlphaFoldDB" id="B4CTQ0"/>
<dbReference type="Gene3D" id="1.25.40.10">
    <property type="entry name" value="Tetratricopeptide repeat domain"/>
    <property type="match status" value="1"/>
</dbReference>
<keyword evidence="2" id="KW-1185">Reference proteome</keyword>
<proteinExistence type="predicted"/>
<gene>
    <name evidence="1" type="ORF">CfE428DRAFT_0052</name>
</gene>
<organism evidence="1 2">
    <name type="scientific">Chthoniobacter flavus Ellin428</name>
    <dbReference type="NCBI Taxonomy" id="497964"/>
    <lineage>
        <taxon>Bacteria</taxon>
        <taxon>Pseudomonadati</taxon>
        <taxon>Verrucomicrobiota</taxon>
        <taxon>Spartobacteria</taxon>
        <taxon>Chthoniobacterales</taxon>
        <taxon>Chthoniobacteraceae</taxon>
        <taxon>Chthoniobacter</taxon>
    </lineage>
</organism>
<accession>B4CTQ0</accession>
<dbReference type="Proteomes" id="UP000005824">
    <property type="component" value="Unassembled WGS sequence"/>
</dbReference>
<dbReference type="InParanoid" id="B4CTQ0"/>
<evidence type="ECO:0000313" key="1">
    <source>
        <dbReference type="EMBL" id="EDY21927.1"/>
    </source>
</evidence>
<dbReference type="EMBL" id="ABVL01000001">
    <property type="protein sequence ID" value="EDY21927.1"/>
    <property type="molecule type" value="Genomic_DNA"/>
</dbReference>